<gene>
    <name evidence="1" type="ORF">DB31_0922</name>
</gene>
<name>A0A085WFI6_9BACT</name>
<evidence type="ECO:0000313" key="2">
    <source>
        <dbReference type="Proteomes" id="UP000028725"/>
    </source>
</evidence>
<accession>A0A085WFI6</accession>
<keyword evidence="2" id="KW-1185">Reference proteome</keyword>
<dbReference type="STRING" id="394096.DB31_0922"/>
<comment type="caution">
    <text evidence="1">The sequence shown here is derived from an EMBL/GenBank/DDBJ whole genome shotgun (WGS) entry which is preliminary data.</text>
</comment>
<dbReference type="Proteomes" id="UP000028725">
    <property type="component" value="Unassembled WGS sequence"/>
</dbReference>
<dbReference type="EMBL" id="JMCB01000010">
    <property type="protein sequence ID" value="KFE66449.1"/>
    <property type="molecule type" value="Genomic_DNA"/>
</dbReference>
<organism evidence="1 2">
    <name type="scientific">Hyalangium minutum</name>
    <dbReference type="NCBI Taxonomy" id="394096"/>
    <lineage>
        <taxon>Bacteria</taxon>
        <taxon>Pseudomonadati</taxon>
        <taxon>Myxococcota</taxon>
        <taxon>Myxococcia</taxon>
        <taxon>Myxococcales</taxon>
        <taxon>Cystobacterineae</taxon>
        <taxon>Archangiaceae</taxon>
        <taxon>Hyalangium</taxon>
    </lineage>
</organism>
<proteinExistence type="predicted"/>
<sequence length="49" mass="5161">MGTCLARGARAPNVGVGDDAAGTGLGRDRLPRTRVTSRWGIVAVARRRL</sequence>
<evidence type="ECO:0000313" key="1">
    <source>
        <dbReference type="EMBL" id="KFE66449.1"/>
    </source>
</evidence>
<protein>
    <submittedName>
        <fullName evidence="1">Uncharacterized protein</fullName>
    </submittedName>
</protein>
<reference evidence="1 2" key="1">
    <citation type="submission" date="2014-04" db="EMBL/GenBank/DDBJ databases">
        <title>Genome assembly of Hyalangium minutum DSM 14724.</title>
        <authorList>
            <person name="Sharma G."/>
            <person name="Subramanian S."/>
        </authorList>
    </citation>
    <scope>NUCLEOTIDE SEQUENCE [LARGE SCALE GENOMIC DNA]</scope>
    <source>
        <strain evidence="1 2">DSM 14724</strain>
    </source>
</reference>
<dbReference type="AlphaFoldDB" id="A0A085WFI6"/>